<dbReference type="Proteomes" id="UP000185434">
    <property type="component" value="Chromosome"/>
</dbReference>
<accession>A0A1L7CS11</accession>
<evidence type="ECO:0000313" key="3">
    <source>
        <dbReference type="Proteomes" id="UP000185434"/>
    </source>
</evidence>
<keyword evidence="1" id="KW-1133">Transmembrane helix</keyword>
<evidence type="ECO:0000256" key="1">
    <source>
        <dbReference type="SAM" id="Phobius"/>
    </source>
</evidence>
<keyword evidence="1" id="KW-0812">Transmembrane</keyword>
<feature type="transmembrane region" description="Helical" evidence="1">
    <location>
        <begin position="104"/>
        <end position="122"/>
    </location>
</feature>
<dbReference type="EMBL" id="CP009247">
    <property type="protein sequence ID" value="APT88626.1"/>
    <property type="molecule type" value="Genomic_DNA"/>
</dbReference>
<feature type="transmembrane region" description="Helical" evidence="1">
    <location>
        <begin position="72"/>
        <end position="92"/>
    </location>
</feature>
<gene>
    <name evidence="2" type="ORF">CFRA_04365</name>
</gene>
<proteinExistence type="predicted"/>
<keyword evidence="1" id="KW-0472">Membrane</keyword>
<evidence type="ECO:0000313" key="2">
    <source>
        <dbReference type="EMBL" id="APT88626.1"/>
    </source>
</evidence>
<feature type="transmembrane region" description="Helical" evidence="1">
    <location>
        <begin position="12"/>
        <end position="32"/>
    </location>
</feature>
<feature type="transmembrane region" description="Helical" evidence="1">
    <location>
        <begin position="38"/>
        <end position="60"/>
    </location>
</feature>
<reference evidence="2 3" key="1">
    <citation type="submission" date="2014-08" db="EMBL/GenBank/DDBJ databases">
        <title>Complete genome sequence of Corynebacterium frankenforstense ST18(T) (=DSM 45800(T)), isolated from raw cow milk.</title>
        <authorList>
            <person name="Ruckert C."/>
            <person name="Albersmeier A."/>
            <person name="Winkler A."/>
            <person name="Lipski A."/>
            <person name="Kalinowski J."/>
        </authorList>
    </citation>
    <scope>NUCLEOTIDE SEQUENCE [LARGE SCALE GENOMIC DNA]</scope>
    <source>
        <strain evidence="2 3">ST18</strain>
    </source>
</reference>
<dbReference type="STRING" id="1437875.CFRA_04365"/>
<dbReference type="AlphaFoldDB" id="A0A1L7CS11"/>
<dbReference type="KEGG" id="cfk:CFRA_04365"/>
<name>A0A1L7CS11_9CORY</name>
<sequence length="125" mass="13299">MRDDFSRGEAVGGIFWLCLGALVSVLLEVVYLDAWVTLPGGASLAVPWTVVVAFLFNLVLSRTALLWTPRTWAAGMPLWVWIGGFVLLTFWVTVTGDQLVGANVRSLVLLGAGVAGGGWPLVAGK</sequence>
<protein>
    <submittedName>
        <fullName evidence="2">Membrane protein</fullName>
    </submittedName>
</protein>
<organism evidence="2 3">
    <name type="scientific">Corynebacterium frankenforstense DSM 45800</name>
    <dbReference type="NCBI Taxonomy" id="1437875"/>
    <lineage>
        <taxon>Bacteria</taxon>
        <taxon>Bacillati</taxon>
        <taxon>Actinomycetota</taxon>
        <taxon>Actinomycetes</taxon>
        <taxon>Mycobacteriales</taxon>
        <taxon>Corynebacteriaceae</taxon>
        <taxon>Corynebacterium</taxon>
    </lineage>
</organism>
<keyword evidence="3" id="KW-1185">Reference proteome</keyword>